<evidence type="ECO:0000256" key="1">
    <source>
        <dbReference type="ARBA" id="ARBA00001946"/>
    </source>
</evidence>
<dbReference type="OrthoDB" id="954553at2"/>
<comment type="caution">
    <text evidence="4">The sequence shown here is derived from an EMBL/GenBank/DDBJ whole genome shotgun (WGS) entry which is preliminary data.</text>
</comment>
<dbReference type="GO" id="GO:0004081">
    <property type="term" value="F:bis(5'-nucleosyl)-tetraphosphatase (asymmetrical) activity"/>
    <property type="evidence" value="ECO:0007669"/>
    <property type="project" value="TreeGrafter"/>
</dbReference>
<dbReference type="InterPro" id="IPR051325">
    <property type="entry name" value="Nudix_hydrolase_domain"/>
</dbReference>
<dbReference type="InterPro" id="IPR000086">
    <property type="entry name" value="NUDIX_hydrolase_dom"/>
</dbReference>
<dbReference type="Proteomes" id="UP000215767">
    <property type="component" value="Unassembled WGS sequence"/>
</dbReference>
<accession>A0A261UH00</accession>
<keyword evidence="5" id="KW-1185">Reference proteome</keyword>
<dbReference type="GO" id="GO:0006167">
    <property type="term" value="P:AMP biosynthetic process"/>
    <property type="evidence" value="ECO:0007669"/>
    <property type="project" value="TreeGrafter"/>
</dbReference>
<name>A0A261UH00_9BORD</name>
<protein>
    <submittedName>
        <fullName evidence="4">NUDIX hydrolase</fullName>
    </submittedName>
</protein>
<evidence type="ECO:0000313" key="5">
    <source>
        <dbReference type="Proteomes" id="UP000215767"/>
    </source>
</evidence>
<evidence type="ECO:0000259" key="3">
    <source>
        <dbReference type="PROSITE" id="PS51462"/>
    </source>
</evidence>
<organism evidence="4 5">
    <name type="scientific">Bordetella genomosp. 11</name>
    <dbReference type="NCBI Taxonomy" id="1416808"/>
    <lineage>
        <taxon>Bacteria</taxon>
        <taxon>Pseudomonadati</taxon>
        <taxon>Pseudomonadota</taxon>
        <taxon>Betaproteobacteria</taxon>
        <taxon>Burkholderiales</taxon>
        <taxon>Alcaligenaceae</taxon>
        <taxon>Bordetella</taxon>
    </lineage>
</organism>
<dbReference type="Gene3D" id="3.90.79.10">
    <property type="entry name" value="Nucleoside Triphosphate Pyrophosphohydrolase"/>
    <property type="match status" value="1"/>
</dbReference>
<evidence type="ECO:0000313" key="4">
    <source>
        <dbReference type="EMBL" id="OZI61219.1"/>
    </source>
</evidence>
<gene>
    <name evidence="4" type="ORF">CAL28_17960</name>
</gene>
<dbReference type="EMBL" id="NEVS01000004">
    <property type="protein sequence ID" value="OZI61219.1"/>
    <property type="molecule type" value="Genomic_DNA"/>
</dbReference>
<dbReference type="InterPro" id="IPR020084">
    <property type="entry name" value="NUDIX_hydrolase_CS"/>
</dbReference>
<dbReference type="PROSITE" id="PS51462">
    <property type="entry name" value="NUDIX"/>
    <property type="match status" value="1"/>
</dbReference>
<comment type="cofactor">
    <cofactor evidence="1">
        <name>Mg(2+)</name>
        <dbReference type="ChEBI" id="CHEBI:18420"/>
    </cofactor>
</comment>
<dbReference type="PANTHER" id="PTHR21340">
    <property type="entry name" value="DIADENOSINE 5,5-P1,P4-TETRAPHOSPHATE PYROPHOSPHOHYDROLASE MUTT"/>
    <property type="match status" value="1"/>
</dbReference>
<dbReference type="SUPFAM" id="SSF55811">
    <property type="entry name" value="Nudix"/>
    <property type="match status" value="1"/>
</dbReference>
<proteinExistence type="predicted"/>
<dbReference type="PROSITE" id="PS00893">
    <property type="entry name" value="NUDIX_BOX"/>
    <property type="match status" value="1"/>
</dbReference>
<dbReference type="RefSeq" id="WP_094842625.1">
    <property type="nucleotide sequence ID" value="NZ_NEVS01000004.1"/>
</dbReference>
<dbReference type="PANTHER" id="PTHR21340:SF7">
    <property type="entry name" value="NUDIX HYDROLASE DOMAIN-CONTAINING PROTEIN"/>
    <property type="match status" value="1"/>
</dbReference>
<keyword evidence="2 4" id="KW-0378">Hydrolase</keyword>
<dbReference type="AlphaFoldDB" id="A0A261UH00"/>
<dbReference type="InterPro" id="IPR015797">
    <property type="entry name" value="NUDIX_hydrolase-like_dom_sf"/>
</dbReference>
<evidence type="ECO:0000256" key="2">
    <source>
        <dbReference type="ARBA" id="ARBA00022801"/>
    </source>
</evidence>
<feature type="domain" description="Nudix hydrolase" evidence="3">
    <location>
        <begin position="1"/>
        <end position="149"/>
    </location>
</feature>
<dbReference type="CDD" id="cd04662">
    <property type="entry name" value="NUDIX_Hydrolase"/>
    <property type="match status" value="1"/>
</dbReference>
<dbReference type="Pfam" id="PF00293">
    <property type="entry name" value="NUDIX"/>
    <property type="match status" value="1"/>
</dbReference>
<sequence>MPKTSAGILMYRRSGPDLSVLLVHPGGPFWASRDTGAWTIPKGELDPGEEPLSAALREFTEELGSHPGGDPWLLGEIRQRAGKRVIAYALEGDFDVATLSSNRFEMEWPPRSGRMQAFPEVDRAAWMSLDQAAAKIIPSQQPLLDQLARLTRP</sequence>
<reference evidence="5" key="1">
    <citation type="submission" date="2017-05" db="EMBL/GenBank/DDBJ databases">
        <title>Complete and WGS of Bordetella genogroups.</title>
        <authorList>
            <person name="Spilker T."/>
            <person name="Lipuma J."/>
        </authorList>
    </citation>
    <scope>NUCLEOTIDE SEQUENCE [LARGE SCALE GENOMIC DNA]</scope>
    <source>
        <strain evidence="5">AU8856</strain>
    </source>
</reference>
<dbReference type="GO" id="GO:0006754">
    <property type="term" value="P:ATP biosynthetic process"/>
    <property type="evidence" value="ECO:0007669"/>
    <property type="project" value="TreeGrafter"/>
</dbReference>